<accession>C6HFQ9</accession>
<sequence>MKRTSKKQEEKITVCTRLEPIIHQIYHQQRCSFDEQGFITQLIIVISHLHVYNLFIENKLVIALNSHSELVWVLSLGITFIIPDAQVSTAYSALLDAGFRRCTNKSSCCMVTTGLRGPPPTANLHLDDFRPLSLSRNSEILWTFPSFESTFLDTNDRDSLLASFFDPQLYLHSAS</sequence>
<proteinExistence type="predicted"/>
<name>C6HFQ9_AJECH</name>
<evidence type="ECO:0000313" key="1">
    <source>
        <dbReference type="EMBL" id="EER40660.1"/>
    </source>
</evidence>
<protein>
    <submittedName>
        <fullName evidence="1">Uncharacterized protein</fullName>
    </submittedName>
</protein>
<dbReference type="HOGENOM" id="CLU_1532107_0_0_1"/>
<dbReference type="Proteomes" id="UP000002624">
    <property type="component" value="Unassembled WGS sequence"/>
</dbReference>
<dbReference type="EMBL" id="GG692425">
    <property type="protein sequence ID" value="EER40660.1"/>
    <property type="molecule type" value="Genomic_DNA"/>
</dbReference>
<evidence type="ECO:0000313" key="2">
    <source>
        <dbReference type="Proteomes" id="UP000002624"/>
    </source>
</evidence>
<organism evidence="1 2">
    <name type="scientific">Ajellomyces capsulatus (strain H143)</name>
    <name type="common">Darling's disease fungus</name>
    <name type="synonym">Histoplasma capsulatum</name>
    <dbReference type="NCBI Taxonomy" id="544712"/>
    <lineage>
        <taxon>Eukaryota</taxon>
        <taxon>Fungi</taxon>
        <taxon>Dikarya</taxon>
        <taxon>Ascomycota</taxon>
        <taxon>Pezizomycotina</taxon>
        <taxon>Eurotiomycetes</taxon>
        <taxon>Eurotiomycetidae</taxon>
        <taxon>Onygenales</taxon>
        <taxon>Ajellomycetaceae</taxon>
        <taxon>Histoplasma</taxon>
    </lineage>
</organism>
<dbReference type="AlphaFoldDB" id="C6HFQ9"/>
<reference evidence="2" key="1">
    <citation type="submission" date="2009-05" db="EMBL/GenBank/DDBJ databases">
        <title>The genome sequence of Ajellomyces capsulatus strain H143.</title>
        <authorList>
            <person name="Champion M."/>
            <person name="Cuomo C.A."/>
            <person name="Ma L.-J."/>
            <person name="Henn M.R."/>
            <person name="Sil A."/>
            <person name="Goldman B."/>
            <person name="Young S.K."/>
            <person name="Kodira C.D."/>
            <person name="Zeng Q."/>
            <person name="Koehrsen M."/>
            <person name="Alvarado L."/>
            <person name="Berlin A.M."/>
            <person name="Borenstein D."/>
            <person name="Chen Z."/>
            <person name="Engels R."/>
            <person name="Freedman E."/>
            <person name="Gellesch M."/>
            <person name="Goldberg J."/>
            <person name="Griggs A."/>
            <person name="Gujja S."/>
            <person name="Heiman D.I."/>
            <person name="Hepburn T.A."/>
            <person name="Howarth C."/>
            <person name="Jen D."/>
            <person name="Larson L."/>
            <person name="Lewis B."/>
            <person name="Mehta T."/>
            <person name="Park D."/>
            <person name="Pearson M."/>
            <person name="Roberts A."/>
            <person name="Saif S."/>
            <person name="Shea T.D."/>
            <person name="Shenoy N."/>
            <person name="Sisk P."/>
            <person name="Stolte C."/>
            <person name="Sykes S."/>
            <person name="Walk T."/>
            <person name="White J."/>
            <person name="Yandava C."/>
            <person name="Klein B."/>
            <person name="McEwen J.G."/>
            <person name="Puccia R."/>
            <person name="Goldman G.H."/>
            <person name="Felipe M.S."/>
            <person name="Nino-Vega G."/>
            <person name="San-Blas G."/>
            <person name="Taylor J.W."/>
            <person name="Mendoza L."/>
            <person name="Galagan J.E."/>
            <person name="Nusbaum C."/>
            <person name="Birren B.W."/>
        </authorList>
    </citation>
    <scope>NUCLEOTIDE SEQUENCE [LARGE SCALE GENOMIC DNA]</scope>
    <source>
        <strain evidence="2">H143</strain>
    </source>
</reference>
<dbReference type="VEuPathDB" id="FungiDB:HCDG_05249"/>
<gene>
    <name evidence="1" type="ORF">HCDG_05249</name>
</gene>